<dbReference type="EMBL" id="MT512499">
    <property type="protein sequence ID" value="QKG82427.1"/>
    <property type="molecule type" value="Genomic_DNA"/>
</dbReference>
<dbReference type="Proteomes" id="UP000112308">
    <property type="component" value="Segment"/>
</dbReference>
<evidence type="ECO:0000313" key="6">
    <source>
        <dbReference type="EMBL" id="QKG82633.1"/>
    </source>
</evidence>
<evidence type="ECO:0000313" key="9">
    <source>
        <dbReference type="Proteomes" id="UP000112308"/>
    </source>
</evidence>
<evidence type="ECO:0000313" key="7">
    <source>
        <dbReference type="EMBL" id="QKG82836.1"/>
    </source>
</evidence>
<protein>
    <submittedName>
        <fullName evidence="1">Uncharacterized protein</fullName>
    </submittedName>
</protein>
<evidence type="ECO:0000313" key="1">
    <source>
        <dbReference type="EMBL" id="ABB92321.1"/>
    </source>
</evidence>
<proteinExistence type="predicted"/>
<dbReference type="EMBL" id="MT512501">
    <property type="protein sequence ID" value="QKG82633.1"/>
    <property type="molecule type" value="Genomic_DNA"/>
</dbReference>
<gene>
    <name evidence="2" type="primary">TFV 63</name>
</gene>
<evidence type="ECO:0000313" key="10">
    <source>
        <dbReference type="Proteomes" id="UP000500716"/>
    </source>
</evidence>
<dbReference type="EMBL" id="MT512503">
    <property type="protein sequence ID" value="QKG82836.1"/>
    <property type="molecule type" value="Genomic_DNA"/>
</dbReference>
<dbReference type="Proteomes" id="UP000502736">
    <property type="component" value="Segment"/>
</dbReference>
<dbReference type="Proteomes" id="UP000501190">
    <property type="component" value="Segment"/>
</dbReference>
<accession>Q2WES0</accession>
<evidence type="ECO:0000313" key="11">
    <source>
        <dbReference type="Proteomes" id="UP000500918"/>
    </source>
</evidence>
<dbReference type="Proteomes" id="UP000503124">
    <property type="component" value="Segment"/>
</dbReference>
<evidence type="ECO:0000313" key="4">
    <source>
        <dbReference type="EMBL" id="QKG82427.1"/>
    </source>
</evidence>
<reference evidence="1 9" key="1">
    <citation type="journal article" date="2002" name="Virology">
        <title>Sequence analysis of the complete genome of an iridovirus isolated from the tiger frog.</title>
        <authorList>
            <person name="He J.G."/>
            <person name="Lu L."/>
            <person name="Deng M."/>
            <person name="He H.H."/>
            <person name="Weng S.P."/>
            <person name="Wang X.H."/>
            <person name="Zhou S.Y."/>
            <person name="Long Q.X."/>
            <person name="Wang X.Z."/>
            <person name="Chan S.M."/>
        </authorList>
    </citation>
    <scope>NUCLEOTIDE SEQUENCE [LARGE SCALE GENOMIC DNA]</scope>
</reference>
<organism evidence="1 9">
    <name type="scientific">Rana tigrina ranavirus</name>
    <dbReference type="NCBI Taxonomy" id="160691"/>
    <lineage>
        <taxon>Viruses</taxon>
        <taxon>Varidnaviria</taxon>
        <taxon>Bamfordvirae</taxon>
        <taxon>Nucleocytoviricota</taxon>
        <taxon>Megaviricetes</taxon>
        <taxon>Pimascovirales</taxon>
        <taxon>Pimascovirales incertae sedis</taxon>
        <taxon>Iridoviridae</taxon>
        <taxon>Alphairidovirinae</taxon>
        <taxon>Ranavirus</taxon>
        <taxon>Ranavirus rana1</taxon>
        <taxon>Frog virus 3</taxon>
    </lineage>
</organism>
<dbReference type="Proteomes" id="UP000500918">
    <property type="component" value="Segment"/>
</dbReference>
<dbReference type="Proteomes" id="UP000500716">
    <property type="component" value="Segment"/>
</dbReference>
<dbReference type="EMBL" id="MT512497">
    <property type="protein sequence ID" value="QKG82222.1"/>
    <property type="molecule type" value="Genomic_DNA"/>
</dbReference>
<reference evidence="10 11" key="2">
    <citation type="submission" date="2020-05" db="EMBL/GenBank/DDBJ databases">
        <title>Phylogenomic Characterization of Ranaviruses Detected in Fish and Amphibians in Thailand.</title>
        <authorList>
            <person name="Sriwanayos P."/>
            <person name="Subramaniam K."/>
            <person name="Stilwell N.K."/>
            <person name="Imnoi K."/>
            <person name="Kanchanakhan S."/>
            <person name="Polchana J."/>
            <person name="Waltzek T.B."/>
        </authorList>
    </citation>
    <scope>NUCLEOTIDE SEQUENCE [LARGE SCALE GENOMIC DNA]</scope>
    <source>
        <strain evidence="8">AV9803</strain>
        <strain evidence="2">D03-034</strain>
        <strain evidence="3">D11-067</strain>
        <strain evidence="6">F0207</strain>
        <strain evidence="7">F2112</strain>
        <strain evidence="4">VD-16-006</strain>
        <strain evidence="5">VD-17-007</strain>
    </source>
</reference>
<evidence type="ECO:0000313" key="5">
    <source>
        <dbReference type="EMBL" id="QKG82530.1"/>
    </source>
</evidence>
<name>Q2WES0_RTRV</name>
<dbReference type="Proteomes" id="UP000500919">
    <property type="component" value="Segment"/>
</dbReference>
<sequence>MCISSRVATREISLYMTSLDFTLCNLLREIIFCDSNLKMF</sequence>
<evidence type="ECO:0000313" key="8">
    <source>
        <dbReference type="EMBL" id="QKG82939.1"/>
    </source>
</evidence>
<evidence type="ECO:0000313" key="3">
    <source>
        <dbReference type="EMBL" id="QKG82324.1"/>
    </source>
</evidence>
<dbReference type="EMBL" id="MT512500">
    <property type="protein sequence ID" value="QKG82530.1"/>
    <property type="molecule type" value="Genomic_DNA"/>
</dbReference>
<dbReference type="Proteomes" id="UP000501877">
    <property type="component" value="Segment"/>
</dbReference>
<dbReference type="EMBL" id="MT512498">
    <property type="protein sequence ID" value="QKG82324.1"/>
    <property type="molecule type" value="Genomic_DNA"/>
</dbReference>
<dbReference type="EMBL" id="MT512504">
    <property type="protein sequence ID" value="QKG82939.1"/>
    <property type="molecule type" value="Genomic_DNA"/>
</dbReference>
<evidence type="ECO:0000313" key="2">
    <source>
        <dbReference type="EMBL" id="QKG82222.1"/>
    </source>
</evidence>
<organismHost>
    <name type="scientific">Hoplobatrachus tigerinus</name>
    <name type="common">Indian bullfrog</name>
    <name type="synonym">Rana tigerina</name>
    <dbReference type="NCBI Taxonomy" id="103373"/>
</organismHost>
<dbReference type="EMBL" id="AF389451">
    <property type="protein sequence ID" value="ABB92321.1"/>
    <property type="molecule type" value="Genomic_DNA"/>
</dbReference>